<proteinExistence type="predicted"/>
<dbReference type="EMBL" id="BMXE01000009">
    <property type="protein sequence ID" value="GHB46296.1"/>
    <property type="molecule type" value="Genomic_DNA"/>
</dbReference>
<gene>
    <name evidence="1" type="ORF">GCM10007094_39510</name>
</gene>
<dbReference type="RefSeq" id="WP_189438533.1">
    <property type="nucleotide sequence ID" value="NZ_BMXE01000009.1"/>
</dbReference>
<keyword evidence="2" id="KW-1185">Reference proteome</keyword>
<dbReference type="Proteomes" id="UP000637980">
    <property type="component" value="Unassembled WGS sequence"/>
</dbReference>
<comment type="caution">
    <text evidence="1">The sequence shown here is derived from an EMBL/GenBank/DDBJ whole genome shotgun (WGS) entry which is preliminary data.</text>
</comment>
<evidence type="ECO:0008006" key="3">
    <source>
        <dbReference type="Google" id="ProtNLM"/>
    </source>
</evidence>
<evidence type="ECO:0000313" key="1">
    <source>
        <dbReference type="EMBL" id="GHB46296.1"/>
    </source>
</evidence>
<reference evidence="2" key="1">
    <citation type="journal article" date="2019" name="Int. J. Syst. Evol. Microbiol.">
        <title>The Global Catalogue of Microorganisms (GCM) 10K type strain sequencing project: providing services to taxonomists for standard genome sequencing and annotation.</title>
        <authorList>
            <consortium name="The Broad Institute Genomics Platform"/>
            <consortium name="The Broad Institute Genome Sequencing Center for Infectious Disease"/>
            <person name="Wu L."/>
            <person name="Ma J."/>
        </authorList>
    </citation>
    <scope>NUCLEOTIDE SEQUENCE [LARGE SCALE GENOMIC DNA]</scope>
    <source>
        <strain evidence="2">KCTC 12861</strain>
    </source>
</reference>
<evidence type="ECO:0000313" key="2">
    <source>
        <dbReference type="Proteomes" id="UP000637980"/>
    </source>
</evidence>
<name>A0ABQ3ELX3_9HYPH</name>
<organism evidence="1 2">
    <name type="scientific">Pseudovibrio japonicus</name>
    <dbReference type="NCBI Taxonomy" id="366534"/>
    <lineage>
        <taxon>Bacteria</taxon>
        <taxon>Pseudomonadati</taxon>
        <taxon>Pseudomonadota</taxon>
        <taxon>Alphaproteobacteria</taxon>
        <taxon>Hyphomicrobiales</taxon>
        <taxon>Stappiaceae</taxon>
        <taxon>Pseudovibrio</taxon>
    </lineage>
</organism>
<protein>
    <recommendedName>
        <fullName evidence="3">NTP pyrophosphohydrolase MazG putative catalytic core domain-containing protein</fullName>
    </recommendedName>
</protein>
<sequence>MQDTNKLPEGLERELLIVLMEECAEVQQQVSKILRFGALVTGPDNQRTNAELLAAEVGDLSHMIQRCIEIGLFTAEDIATAAEAKRTKLNRYLRHK</sequence>
<accession>A0ABQ3ELX3</accession>